<dbReference type="Proteomes" id="UP001600894">
    <property type="component" value="Unassembled WGS sequence"/>
</dbReference>
<name>A0ABQ0AXY8_9FIRM</name>
<feature type="transmembrane region" description="Helical" evidence="7">
    <location>
        <begin position="120"/>
        <end position="138"/>
    </location>
</feature>
<keyword evidence="9" id="KW-1185">Reference proteome</keyword>
<feature type="transmembrane region" description="Helical" evidence="7">
    <location>
        <begin position="331"/>
        <end position="353"/>
    </location>
</feature>
<evidence type="ECO:0000256" key="4">
    <source>
        <dbReference type="ARBA" id="ARBA00022692"/>
    </source>
</evidence>
<evidence type="ECO:0000256" key="2">
    <source>
        <dbReference type="ARBA" id="ARBA00008821"/>
    </source>
</evidence>
<keyword evidence="6 7" id="KW-0472">Membrane</keyword>
<evidence type="ECO:0000313" key="8">
    <source>
        <dbReference type="EMBL" id="GAA6268893.1"/>
    </source>
</evidence>
<feature type="transmembrane region" description="Helical" evidence="7">
    <location>
        <begin position="95"/>
        <end position="114"/>
    </location>
</feature>
<comment type="similarity">
    <text evidence="2">Belongs to the nucleobase:cation symporter-2 (NCS2) (TC 2.A.40) family.</text>
</comment>
<accession>A0ABQ0AXY8</accession>
<dbReference type="PANTHER" id="PTHR42810">
    <property type="entry name" value="PURINE PERMEASE C1399.01C-RELATED"/>
    <property type="match status" value="1"/>
</dbReference>
<dbReference type="EMBL" id="BAABXL010000001">
    <property type="protein sequence ID" value="GAA6268893.1"/>
    <property type="molecule type" value="Genomic_DNA"/>
</dbReference>
<sequence length="454" mass="47328">MGNTTKTAVNAADCSINNIYRLEGRVPITKAIPFGLQHILAMFVSNLAPITIIAGASRTPLTPAQLGMLLQNAMFVAGIATLIQLYPIWRVGSKLPVVMGVSFTFVTVLSAISANYGYPAVVGAVLAGGLFEGTLGLLAKYWRKIITPIVAASVVTAIGFSLFTVGARSFGGGYNDDFGSAQNLILGSVTLATCLLWNILARGYLKQLSVLAGLVVGYILAIVMGKVDLSMILSGGIVSLPHFMPFKPEFHPGAILSACIIFLVSAAETIGDTSALVAGGLNRTITGEEISGSLGCDGYGSFISGLFGCPPVTSFSQNVGLINMTKVVNRFTIMTGAACMILAGLLPPVGNFFASLPDAVLGGCTIMMFGTILTSGIQMVADCGFSQRNITIAALSLSIGIGFTTASEAGIWEIFPPVIQSVFSANVVAVVFVVSILLSLILPKDMDIKKMDSQ</sequence>
<proteinExistence type="inferred from homology"/>
<feature type="transmembrane region" description="Helical" evidence="7">
    <location>
        <begin position="69"/>
        <end position="88"/>
    </location>
</feature>
<reference evidence="8 9" key="1">
    <citation type="submission" date="2024-04" db="EMBL/GenBank/DDBJ databases">
        <title>Defined microbial consortia suppress multidrug-resistant proinflammatory Enterobacteriaceae via ecological control.</title>
        <authorList>
            <person name="Furuichi M."/>
            <person name="Kawaguchi T."/>
            <person name="Pust M."/>
            <person name="Yasuma K."/>
            <person name="Plichta D."/>
            <person name="Hasegawa N."/>
            <person name="Ohya T."/>
            <person name="Bhattarai S."/>
            <person name="Sasajima S."/>
            <person name="Aoto Y."/>
            <person name="Tuganbaev T."/>
            <person name="Yaginuma M."/>
            <person name="Ueda M."/>
            <person name="Okahashi N."/>
            <person name="Amafuji K."/>
            <person name="Kiridooshi Y."/>
            <person name="Sugita K."/>
            <person name="Strazar M."/>
            <person name="Skelly A."/>
            <person name="Suda W."/>
            <person name="Hattori M."/>
            <person name="Nakamoto N."/>
            <person name="Caballero S."/>
            <person name="Norman J."/>
            <person name="Olle B."/>
            <person name="Tanoue T."/>
            <person name="Arita M."/>
            <person name="Bucci V."/>
            <person name="Atarashi K."/>
            <person name="Xavier R."/>
            <person name="Honda K."/>
        </authorList>
    </citation>
    <scope>NUCLEOTIDE SEQUENCE [LARGE SCALE GENOMIC DNA]</scope>
    <source>
        <strain evidence="9">f13</strain>
    </source>
</reference>
<feature type="transmembrane region" description="Helical" evidence="7">
    <location>
        <begin position="39"/>
        <end position="57"/>
    </location>
</feature>
<dbReference type="InterPro" id="IPR006043">
    <property type="entry name" value="NCS2"/>
</dbReference>
<feature type="transmembrane region" description="Helical" evidence="7">
    <location>
        <begin position="184"/>
        <end position="201"/>
    </location>
</feature>
<dbReference type="RefSeq" id="WP_176253833.1">
    <property type="nucleotide sequence ID" value="NZ_BAABXL010000001.1"/>
</dbReference>
<feature type="transmembrane region" description="Helical" evidence="7">
    <location>
        <begin position="392"/>
        <end position="412"/>
    </location>
</feature>
<evidence type="ECO:0000256" key="1">
    <source>
        <dbReference type="ARBA" id="ARBA00004141"/>
    </source>
</evidence>
<evidence type="ECO:0000313" key="9">
    <source>
        <dbReference type="Proteomes" id="UP001600894"/>
    </source>
</evidence>
<feature type="transmembrane region" description="Helical" evidence="7">
    <location>
        <begin position="418"/>
        <end position="442"/>
    </location>
</feature>
<comment type="subcellular location">
    <subcellularLocation>
        <location evidence="1">Membrane</location>
        <topology evidence="1">Multi-pass membrane protein</topology>
    </subcellularLocation>
</comment>
<evidence type="ECO:0000256" key="3">
    <source>
        <dbReference type="ARBA" id="ARBA00022448"/>
    </source>
</evidence>
<feature type="transmembrane region" description="Helical" evidence="7">
    <location>
        <begin position="208"/>
        <end position="238"/>
    </location>
</feature>
<feature type="transmembrane region" description="Helical" evidence="7">
    <location>
        <begin position="359"/>
        <end position="380"/>
    </location>
</feature>
<organism evidence="8 9">
    <name type="scientific">Enterocloster alcoholdehydrogenati</name>
    <dbReference type="NCBI Taxonomy" id="2547410"/>
    <lineage>
        <taxon>Bacteria</taxon>
        <taxon>Bacillati</taxon>
        <taxon>Bacillota</taxon>
        <taxon>Clostridia</taxon>
        <taxon>Lachnospirales</taxon>
        <taxon>Lachnospiraceae</taxon>
        <taxon>Enterocloster</taxon>
    </lineage>
</organism>
<gene>
    <name evidence="8" type="ORF">F130042H8_19530</name>
</gene>
<keyword evidence="4 7" id="KW-0812">Transmembrane</keyword>
<dbReference type="NCBIfam" id="TIGR00801">
    <property type="entry name" value="ncs2"/>
    <property type="match status" value="1"/>
</dbReference>
<comment type="caution">
    <text evidence="8">The sequence shown here is derived from an EMBL/GenBank/DDBJ whole genome shotgun (WGS) entry which is preliminary data.</text>
</comment>
<dbReference type="PANTHER" id="PTHR42810:SF2">
    <property type="entry name" value="PURINE PERMEASE C1399.01C-RELATED"/>
    <property type="match status" value="1"/>
</dbReference>
<evidence type="ECO:0000256" key="7">
    <source>
        <dbReference type="SAM" id="Phobius"/>
    </source>
</evidence>
<evidence type="ECO:0000256" key="5">
    <source>
        <dbReference type="ARBA" id="ARBA00022989"/>
    </source>
</evidence>
<evidence type="ECO:0000256" key="6">
    <source>
        <dbReference type="ARBA" id="ARBA00023136"/>
    </source>
</evidence>
<feature type="transmembrane region" description="Helical" evidence="7">
    <location>
        <begin position="250"/>
        <end position="267"/>
    </location>
</feature>
<keyword evidence="3" id="KW-0813">Transport</keyword>
<dbReference type="Pfam" id="PF00860">
    <property type="entry name" value="Xan_ur_permease"/>
    <property type="match status" value="1"/>
</dbReference>
<feature type="transmembrane region" description="Helical" evidence="7">
    <location>
        <begin position="145"/>
        <end position="164"/>
    </location>
</feature>
<dbReference type="PROSITE" id="PS01116">
    <property type="entry name" value="XANTH_URACIL_PERMASE"/>
    <property type="match status" value="1"/>
</dbReference>
<dbReference type="InterPro" id="IPR006042">
    <property type="entry name" value="Xan_ur_permease"/>
</dbReference>
<dbReference type="NCBIfam" id="NF037981">
    <property type="entry name" value="NCS2_1"/>
    <property type="match status" value="1"/>
</dbReference>
<protein>
    <submittedName>
        <fullName evidence="8">Nucleobase:cation symporter-2 family protein</fullName>
    </submittedName>
</protein>
<keyword evidence="5 7" id="KW-1133">Transmembrane helix</keyword>